<dbReference type="SMART" id="SM00005">
    <property type="entry name" value="DEATH"/>
    <property type="match status" value="1"/>
</dbReference>
<dbReference type="PANTHER" id="PTHR15034:SF5">
    <property type="entry name" value="DEATH DOMAIN-CONTAINING PROTEIN CRADD"/>
    <property type="match status" value="1"/>
</dbReference>
<dbReference type="PANTHER" id="PTHR15034">
    <property type="entry name" value="DEATH DOMAIN-CONTAINING PROTEIN CRADD"/>
    <property type="match status" value="1"/>
</dbReference>
<feature type="domain" description="Death" evidence="2">
    <location>
        <begin position="118"/>
        <end position="186"/>
    </location>
</feature>
<organism evidence="4 5">
    <name type="scientific">Chiloscyllium punctatum</name>
    <name type="common">Brownbanded bambooshark</name>
    <name type="synonym">Hemiscyllium punctatum</name>
    <dbReference type="NCBI Taxonomy" id="137246"/>
    <lineage>
        <taxon>Eukaryota</taxon>
        <taxon>Metazoa</taxon>
        <taxon>Chordata</taxon>
        <taxon>Craniata</taxon>
        <taxon>Vertebrata</taxon>
        <taxon>Chondrichthyes</taxon>
        <taxon>Elasmobranchii</taxon>
        <taxon>Galeomorphii</taxon>
        <taxon>Galeoidea</taxon>
        <taxon>Orectolobiformes</taxon>
        <taxon>Hemiscylliidae</taxon>
        <taxon>Chiloscyllium</taxon>
    </lineage>
</organism>
<accession>A0A401RPB4</accession>
<dbReference type="SUPFAM" id="SSF47986">
    <property type="entry name" value="DEATH domain"/>
    <property type="match status" value="2"/>
</dbReference>
<dbReference type="EMBL" id="BEZZ01001653">
    <property type="protein sequence ID" value="GCC20027.1"/>
    <property type="molecule type" value="Genomic_DNA"/>
</dbReference>
<name>A0A401RPB4_CHIPU</name>
<dbReference type="Pfam" id="PF00531">
    <property type="entry name" value="Death"/>
    <property type="match status" value="1"/>
</dbReference>
<keyword evidence="5" id="KW-1185">Reference proteome</keyword>
<dbReference type="GO" id="GO:0002020">
    <property type="term" value="F:protease binding"/>
    <property type="evidence" value="ECO:0007669"/>
    <property type="project" value="InterPro"/>
</dbReference>
<gene>
    <name evidence="4" type="ORF">chiPu_0018691</name>
</gene>
<dbReference type="OMA" id="GPEWECI"/>
<dbReference type="STRING" id="137246.A0A401RPB4"/>
<protein>
    <recommendedName>
        <fullName evidence="6">Death domain-containing protein</fullName>
    </recommendedName>
</protein>
<dbReference type="InterPro" id="IPR037939">
    <property type="entry name" value="CRADD"/>
</dbReference>
<dbReference type="GO" id="GO:0070513">
    <property type="term" value="F:death domain binding"/>
    <property type="evidence" value="ECO:0007669"/>
    <property type="project" value="InterPro"/>
</dbReference>
<dbReference type="Gene3D" id="1.10.533.10">
    <property type="entry name" value="Death Domain, Fas"/>
    <property type="match status" value="2"/>
</dbReference>
<dbReference type="PROSITE" id="PS50017">
    <property type="entry name" value="DEATH_DOMAIN"/>
    <property type="match status" value="1"/>
</dbReference>
<dbReference type="Proteomes" id="UP000287033">
    <property type="component" value="Unassembled WGS sequence"/>
</dbReference>
<dbReference type="InterPro" id="IPR000488">
    <property type="entry name" value="Death_dom"/>
</dbReference>
<dbReference type="AlphaFoldDB" id="A0A401RPB4"/>
<evidence type="ECO:0000259" key="3">
    <source>
        <dbReference type="PROSITE" id="PS50209"/>
    </source>
</evidence>
<evidence type="ECO:0000256" key="1">
    <source>
        <dbReference type="SAM" id="MobiDB-lite"/>
    </source>
</evidence>
<dbReference type="PROSITE" id="PS50209">
    <property type="entry name" value="CARD"/>
    <property type="match status" value="1"/>
</dbReference>
<proteinExistence type="predicted"/>
<dbReference type="InterPro" id="IPR001315">
    <property type="entry name" value="CARD"/>
</dbReference>
<reference evidence="4 5" key="1">
    <citation type="journal article" date="2018" name="Nat. Ecol. Evol.">
        <title>Shark genomes provide insights into elasmobranch evolution and the origin of vertebrates.</title>
        <authorList>
            <person name="Hara Y"/>
            <person name="Yamaguchi K"/>
            <person name="Onimaru K"/>
            <person name="Kadota M"/>
            <person name="Koyanagi M"/>
            <person name="Keeley SD"/>
            <person name="Tatsumi K"/>
            <person name="Tanaka K"/>
            <person name="Motone F"/>
            <person name="Kageyama Y"/>
            <person name="Nozu R"/>
            <person name="Adachi N"/>
            <person name="Nishimura O"/>
            <person name="Nakagawa R"/>
            <person name="Tanegashima C"/>
            <person name="Kiyatake I"/>
            <person name="Matsumoto R"/>
            <person name="Murakumo K"/>
            <person name="Nishida K"/>
            <person name="Terakita A"/>
            <person name="Kuratani S"/>
            <person name="Sato K"/>
            <person name="Hyodo S Kuraku.S."/>
        </authorList>
    </citation>
    <scope>NUCLEOTIDE SEQUENCE [LARGE SCALE GENOMIC DNA]</scope>
</reference>
<dbReference type="GO" id="GO:0042981">
    <property type="term" value="P:regulation of apoptotic process"/>
    <property type="evidence" value="ECO:0007669"/>
    <property type="project" value="InterPro"/>
</dbReference>
<dbReference type="Pfam" id="PF00619">
    <property type="entry name" value="CARD"/>
    <property type="match status" value="1"/>
</dbReference>
<comment type="caution">
    <text evidence="4">The sequence shown here is derived from an EMBL/GenBank/DDBJ whole genome shotgun (WGS) entry which is preliminary data.</text>
</comment>
<evidence type="ECO:0000259" key="2">
    <source>
        <dbReference type="PROSITE" id="PS50017"/>
    </source>
</evidence>
<feature type="compositionally biased region" description="Acidic residues" evidence="1">
    <location>
        <begin position="90"/>
        <end position="103"/>
    </location>
</feature>
<dbReference type="SMART" id="SM00114">
    <property type="entry name" value="CARD"/>
    <property type="match status" value="1"/>
</dbReference>
<evidence type="ECO:0008006" key="6">
    <source>
        <dbReference type="Google" id="ProtNLM"/>
    </source>
</evidence>
<feature type="domain" description="CARD" evidence="3">
    <location>
        <begin position="1"/>
        <end position="90"/>
    </location>
</feature>
<feature type="region of interest" description="Disordered" evidence="1">
    <location>
        <begin position="90"/>
        <end position="114"/>
    </location>
</feature>
<dbReference type="OrthoDB" id="10031931at2759"/>
<evidence type="ECO:0000313" key="5">
    <source>
        <dbReference type="Proteomes" id="UP000287033"/>
    </source>
</evidence>
<evidence type="ECO:0000313" key="4">
    <source>
        <dbReference type="EMBL" id="GCC20027.1"/>
    </source>
</evidence>
<dbReference type="InterPro" id="IPR011029">
    <property type="entry name" value="DEATH-like_dom_sf"/>
</dbReference>
<dbReference type="GO" id="GO:0007165">
    <property type="term" value="P:signal transduction"/>
    <property type="evidence" value="ECO:0007669"/>
    <property type="project" value="InterPro"/>
</dbReference>
<sequence>MEEKHRRILRSLRLELAEQLRVELVVQFLFQERVLSQSFLEEIQAEPVSIRRGLMLLDHLPSRGPRAFAAFALSLREEFPWLHRRLEEEERAEEEREAGEEDESRPPISDHILNSVPTDKQLNQLSSHLGPEWERVMVDLGLKEPDLYRCKMNHLHNLQAQILAAFILWKKRFGKRATVQHLTNSLILADTDPGLIVKIFQDDH</sequence>